<accession>A0A7K1U2Q8</accession>
<dbReference type="RefSeq" id="WP_157306052.1">
    <property type="nucleotide sequence ID" value="NZ_WRXN01000003.1"/>
</dbReference>
<gene>
    <name evidence="1" type="ORF">GO493_10230</name>
</gene>
<evidence type="ECO:0000313" key="2">
    <source>
        <dbReference type="Proteomes" id="UP000461730"/>
    </source>
</evidence>
<dbReference type="Proteomes" id="UP000461730">
    <property type="component" value="Unassembled WGS sequence"/>
</dbReference>
<dbReference type="EMBL" id="WRXN01000003">
    <property type="protein sequence ID" value="MVT08638.1"/>
    <property type="molecule type" value="Genomic_DNA"/>
</dbReference>
<keyword evidence="2" id="KW-1185">Reference proteome</keyword>
<proteinExistence type="predicted"/>
<protein>
    <recommendedName>
        <fullName evidence="3">Carboxypeptidase regulatory-like domain-containing protein</fullName>
    </recommendedName>
</protein>
<reference evidence="1 2" key="1">
    <citation type="submission" date="2019-12" db="EMBL/GenBank/DDBJ databases">
        <title>Chitinophaga sp. strain ysch24 (GDMCC 1.1355), whole genome shotgun sequence.</title>
        <authorList>
            <person name="Zhang X."/>
        </authorList>
    </citation>
    <scope>NUCLEOTIDE SEQUENCE [LARGE SCALE GENOMIC DNA]</scope>
    <source>
        <strain evidence="2">ysch24</strain>
    </source>
</reference>
<evidence type="ECO:0008006" key="3">
    <source>
        <dbReference type="Google" id="ProtNLM"/>
    </source>
</evidence>
<comment type="caution">
    <text evidence="1">The sequence shown here is derived from an EMBL/GenBank/DDBJ whole genome shotgun (WGS) entry which is preliminary data.</text>
</comment>
<organism evidence="1 2">
    <name type="scientific">Chitinophaga tropicalis</name>
    <dbReference type="NCBI Taxonomy" id="2683588"/>
    <lineage>
        <taxon>Bacteria</taxon>
        <taxon>Pseudomonadati</taxon>
        <taxon>Bacteroidota</taxon>
        <taxon>Chitinophagia</taxon>
        <taxon>Chitinophagales</taxon>
        <taxon>Chitinophagaceae</taxon>
        <taxon>Chitinophaga</taxon>
    </lineage>
</organism>
<name>A0A7K1U2Q8_9BACT</name>
<evidence type="ECO:0000313" key="1">
    <source>
        <dbReference type="EMBL" id="MVT08638.1"/>
    </source>
</evidence>
<dbReference type="AlphaFoldDB" id="A0A7K1U2Q8"/>
<sequence length="292" mass="33048">MCYLLLGNISALISDDCTEPLVNARLRVYLPETGYPNRCRPKKNIFNGPGLLTAAQVAAKSDRLLAETRLDEKGNFMMTWEQLHLFTEPLELDICLHHLPEEGNKVMETHYHLSWLVPHWKRSGLRYVAAYAYVIPAESWSQIRANYGTWVIAGTVRKMHSSEGQSQLKVEVYNAGNHRLLGCCGTDENGRYQLHFTKKELAGALAFLHEPQQESGPDVYFKIYRNNQLLWEEREDAAMMPGRKAIPSCSIINITIPQQPVPKSQGKNSGHFTGWLSNLAMATGRRSSLVSY</sequence>